<dbReference type="PANTHER" id="PTHR45900:SF1">
    <property type="entry name" value="MITOCHONDRIAL DNA REPAIR PROTEIN RECA HOMOLOG-RELATED"/>
    <property type="match status" value="1"/>
</dbReference>
<organism evidence="13 14">
    <name type="scientific">Clostridium ljungdahlii</name>
    <dbReference type="NCBI Taxonomy" id="1538"/>
    <lineage>
        <taxon>Bacteria</taxon>
        <taxon>Bacillati</taxon>
        <taxon>Bacillota</taxon>
        <taxon>Clostridia</taxon>
        <taxon>Eubacteriales</taxon>
        <taxon>Clostridiaceae</taxon>
        <taxon>Clostridium</taxon>
    </lineage>
</organism>
<feature type="domain" description="RecA family profile 1" evidence="11">
    <location>
        <begin position="66"/>
        <end position="225"/>
    </location>
</feature>
<protein>
    <recommendedName>
        <fullName evidence="2 7">Protein RecA</fullName>
    </recommendedName>
    <alternativeName>
        <fullName evidence="7 8">Recombinase A</fullName>
    </alternativeName>
</protein>
<dbReference type="GO" id="GO:0006281">
    <property type="term" value="P:DNA repair"/>
    <property type="evidence" value="ECO:0007669"/>
    <property type="project" value="UniProtKB-UniRule"/>
</dbReference>
<evidence type="ECO:0000256" key="4">
    <source>
        <dbReference type="ARBA" id="ARBA00022840"/>
    </source>
</evidence>
<dbReference type="InterPro" id="IPR020587">
    <property type="entry name" value="RecA_monomer-monomer_interface"/>
</dbReference>
<dbReference type="EMBL" id="LITT01000065">
    <property type="protein sequence ID" value="OAA82792.1"/>
    <property type="molecule type" value="Genomic_DNA"/>
</dbReference>
<dbReference type="Proteomes" id="UP000077407">
    <property type="component" value="Unassembled WGS sequence"/>
</dbReference>
<comment type="similarity">
    <text evidence="1 7 9">Belongs to the RecA family.</text>
</comment>
<dbReference type="AlphaFoldDB" id="A0A162KI59"/>
<dbReference type="GO" id="GO:0140664">
    <property type="term" value="F:ATP-dependent DNA damage sensor activity"/>
    <property type="evidence" value="ECO:0007669"/>
    <property type="project" value="InterPro"/>
</dbReference>
<keyword evidence="5 7" id="KW-0238">DNA-binding</keyword>
<dbReference type="PATRIC" id="fig|1538.10.peg.4219"/>
<sequence length="391" mass="42935">MKKTVDCIGLIVYNLYRTCVRIREEVNFLANLSNEKLQAIESAMGQIEKQFGKGAIMKLGEHSVLNVDAISTGCLDLDIALGIGGVPRGRVIEIFGPESSGKTTVALHIIAEAQKNGGAAAFIDAEHALDPSYAQNLGVDINNLIVSQPDTGEQAMEITEALVRSNAIDVLVVDSVAALVPKAEIEGEMGDSHVGLQARLMSQALRKLTSSINKSKCVTVFINQLREKVGVMFGNPEVTPGGRALKFYSSVRMDVRRIDSIKQGDTIVGNRTRVKVIKNKVAPPFKQAEFDIMYNQGISREGNVLDVGVREELVQKSGAWFSYKETRLGQGRENAKQFLKENNDILVEIESKIREKYKLPSLKKNSLEDKDKNNVGSKTDSKKDNLKNSDK</sequence>
<evidence type="ECO:0000256" key="10">
    <source>
        <dbReference type="SAM" id="MobiDB-lite"/>
    </source>
</evidence>
<comment type="caution">
    <text evidence="13">The sequence shown here is derived from an EMBL/GenBank/DDBJ whole genome shotgun (WGS) entry which is preliminary data.</text>
</comment>
<dbReference type="SUPFAM" id="SSF52540">
    <property type="entry name" value="P-loop containing nucleoside triphosphate hydrolases"/>
    <property type="match status" value="1"/>
</dbReference>
<evidence type="ECO:0000259" key="11">
    <source>
        <dbReference type="PROSITE" id="PS50162"/>
    </source>
</evidence>
<dbReference type="HAMAP" id="MF_00268">
    <property type="entry name" value="RecA"/>
    <property type="match status" value="1"/>
</dbReference>
<dbReference type="GO" id="GO:0009432">
    <property type="term" value="P:SOS response"/>
    <property type="evidence" value="ECO:0007669"/>
    <property type="project" value="UniProtKB-UniRule"/>
</dbReference>
<feature type="binding site" evidence="7">
    <location>
        <begin position="96"/>
        <end position="103"/>
    </location>
    <ligand>
        <name>ATP</name>
        <dbReference type="ChEBI" id="CHEBI:30616"/>
    </ligand>
</feature>
<dbReference type="PANTHER" id="PTHR45900">
    <property type="entry name" value="RECA"/>
    <property type="match status" value="1"/>
</dbReference>
<dbReference type="SMART" id="SM00382">
    <property type="entry name" value="AAA"/>
    <property type="match status" value="1"/>
</dbReference>
<dbReference type="GO" id="GO:0005524">
    <property type="term" value="F:ATP binding"/>
    <property type="evidence" value="ECO:0007669"/>
    <property type="project" value="UniProtKB-UniRule"/>
</dbReference>
<dbReference type="SUPFAM" id="SSF54752">
    <property type="entry name" value="RecA protein, C-terminal domain"/>
    <property type="match status" value="1"/>
</dbReference>
<feature type="domain" description="RecA family profile 2" evidence="12">
    <location>
        <begin position="230"/>
        <end position="303"/>
    </location>
</feature>
<evidence type="ECO:0000313" key="13">
    <source>
        <dbReference type="EMBL" id="OAA82792.1"/>
    </source>
</evidence>
<dbReference type="PROSITE" id="PS50162">
    <property type="entry name" value="RECA_2"/>
    <property type="match status" value="1"/>
</dbReference>
<keyword evidence="3 7" id="KW-0547">Nucleotide-binding</keyword>
<keyword evidence="7 9" id="KW-0227">DNA damage</keyword>
<evidence type="ECO:0000256" key="7">
    <source>
        <dbReference type="HAMAP-Rule" id="MF_00268"/>
    </source>
</evidence>
<dbReference type="GO" id="GO:0003684">
    <property type="term" value="F:damaged DNA binding"/>
    <property type="evidence" value="ECO:0007669"/>
    <property type="project" value="UniProtKB-UniRule"/>
</dbReference>
<accession>A0A162KI59</accession>
<keyword evidence="7 8" id="KW-0742">SOS response</keyword>
<dbReference type="InterPro" id="IPR049261">
    <property type="entry name" value="RecA-like_C"/>
</dbReference>
<dbReference type="InterPro" id="IPR049428">
    <property type="entry name" value="RecA-like_N"/>
</dbReference>
<evidence type="ECO:0000256" key="8">
    <source>
        <dbReference type="RuleBase" id="RU000526"/>
    </source>
</evidence>
<dbReference type="InterPro" id="IPR013765">
    <property type="entry name" value="DNA_recomb/repair_RecA"/>
</dbReference>
<comment type="function">
    <text evidence="7">Can catalyze the hydrolysis of ATP in the presence of single-stranded DNA, the ATP-dependent uptake of single-stranded DNA by duplex DNA, and the ATP-dependent hybridization of homologous single-stranded DNAs. It interacts with LexA causing its activation and leading to its autocatalytic cleavage.</text>
</comment>
<proteinExistence type="inferred from homology"/>
<feature type="compositionally biased region" description="Basic and acidic residues" evidence="10">
    <location>
        <begin position="365"/>
        <end position="391"/>
    </location>
</feature>
<dbReference type="InterPro" id="IPR020584">
    <property type="entry name" value="DNA_recomb/repair_RecA_CS"/>
</dbReference>
<dbReference type="FunFam" id="3.40.50.300:FF:000087">
    <property type="entry name" value="Recombinase RecA"/>
    <property type="match status" value="1"/>
</dbReference>
<evidence type="ECO:0000256" key="3">
    <source>
        <dbReference type="ARBA" id="ARBA00022741"/>
    </source>
</evidence>
<dbReference type="PROSITE" id="PS50163">
    <property type="entry name" value="RECA_3"/>
    <property type="match status" value="1"/>
</dbReference>
<dbReference type="GO" id="GO:0005829">
    <property type="term" value="C:cytosol"/>
    <property type="evidence" value="ECO:0007669"/>
    <property type="project" value="TreeGrafter"/>
</dbReference>
<name>A0A162KI59_9CLOT</name>
<dbReference type="PROSITE" id="PS00321">
    <property type="entry name" value="RECA_1"/>
    <property type="match status" value="1"/>
</dbReference>
<keyword evidence="7 8" id="KW-0234">DNA repair</keyword>
<evidence type="ECO:0000256" key="9">
    <source>
        <dbReference type="RuleBase" id="RU004527"/>
    </source>
</evidence>
<evidence type="ECO:0000256" key="1">
    <source>
        <dbReference type="ARBA" id="ARBA00009391"/>
    </source>
</evidence>
<dbReference type="Gene3D" id="3.40.50.300">
    <property type="entry name" value="P-loop containing nucleotide triphosphate hydrolases"/>
    <property type="match status" value="1"/>
</dbReference>
<gene>
    <name evidence="7 13" type="primary">recA</name>
    <name evidence="13" type="ORF">WY13_04140</name>
</gene>
<dbReference type="CDD" id="cd00983">
    <property type="entry name" value="RecA"/>
    <property type="match status" value="1"/>
</dbReference>
<dbReference type="InterPro" id="IPR023400">
    <property type="entry name" value="RecA_C_sf"/>
</dbReference>
<evidence type="ECO:0000256" key="5">
    <source>
        <dbReference type="ARBA" id="ARBA00023125"/>
    </source>
</evidence>
<dbReference type="Pfam" id="PF21096">
    <property type="entry name" value="RecA_C"/>
    <property type="match status" value="1"/>
</dbReference>
<comment type="subcellular location">
    <subcellularLocation>
        <location evidence="7">Cytoplasm</location>
    </subcellularLocation>
</comment>
<dbReference type="InterPro" id="IPR003593">
    <property type="entry name" value="AAA+_ATPase"/>
</dbReference>
<dbReference type="InterPro" id="IPR027417">
    <property type="entry name" value="P-loop_NTPase"/>
</dbReference>
<keyword evidence="6 7" id="KW-0233">DNA recombination</keyword>
<keyword evidence="4 7" id="KW-0067">ATP-binding</keyword>
<dbReference type="NCBIfam" id="TIGR02012">
    <property type="entry name" value="tigrfam_recA"/>
    <property type="match status" value="1"/>
</dbReference>
<dbReference type="GO" id="GO:0003697">
    <property type="term" value="F:single-stranded DNA binding"/>
    <property type="evidence" value="ECO:0007669"/>
    <property type="project" value="UniProtKB-UniRule"/>
</dbReference>
<evidence type="ECO:0000256" key="2">
    <source>
        <dbReference type="ARBA" id="ARBA00015553"/>
    </source>
</evidence>
<dbReference type="InterPro" id="IPR020588">
    <property type="entry name" value="RecA_ATP-bd"/>
</dbReference>
<feature type="region of interest" description="Disordered" evidence="10">
    <location>
        <begin position="360"/>
        <end position="391"/>
    </location>
</feature>
<keyword evidence="7" id="KW-0963">Cytoplasm</keyword>
<dbReference type="GO" id="GO:0006310">
    <property type="term" value="P:DNA recombination"/>
    <property type="evidence" value="ECO:0007669"/>
    <property type="project" value="UniProtKB-UniRule"/>
</dbReference>
<evidence type="ECO:0000256" key="6">
    <source>
        <dbReference type="ARBA" id="ARBA00023172"/>
    </source>
</evidence>
<evidence type="ECO:0000259" key="12">
    <source>
        <dbReference type="PROSITE" id="PS50163"/>
    </source>
</evidence>
<reference evidence="13 14" key="1">
    <citation type="journal article" date="2015" name="Biotechnol. Bioeng.">
        <title>Genome sequence and phenotypic characterization of Caulobacter segnis.</title>
        <authorList>
            <person name="Patel S."/>
            <person name="Fletcher B."/>
            <person name="Scott D.C."/>
            <person name="Ely B."/>
        </authorList>
    </citation>
    <scope>NUCLEOTIDE SEQUENCE [LARGE SCALE GENOMIC DNA]</scope>
    <source>
        <strain evidence="13 14">ERI-2</strain>
    </source>
</reference>
<dbReference type="Pfam" id="PF00154">
    <property type="entry name" value="RecA_N"/>
    <property type="match status" value="1"/>
</dbReference>
<evidence type="ECO:0000313" key="14">
    <source>
        <dbReference type="Proteomes" id="UP000077407"/>
    </source>
</evidence>
<dbReference type="PRINTS" id="PR00142">
    <property type="entry name" value="RECA"/>
</dbReference>